<keyword evidence="2" id="KW-1185">Reference proteome</keyword>
<reference evidence="1 2" key="2">
    <citation type="journal article" date="2023" name="ChemBioChem">
        <title>Acyltransferase Domain Exchange between Two Independent Type I Polyketide Synthases in the Same Producer Strain of Macrolide Antibiotics.</title>
        <authorList>
            <person name="Kudo F."/>
            <person name="Kishikawa K."/>
            <person name="Tsuboi K."/>
            <person name="Kido T."/>
            <person name="Usui T."/>
            <person name="Hashimoto J."/>
            <person name="Shin-Ya K."/>
            <person name="Miyanaga A."/>
            <person name="Eguchi T."/>
        </authorList>
    </citation>
    <scope>NUCLEOTIDE SEQUENCE [LARGE SCALE GENOMIC DNA]</scope>
    <source>
        <strain evidence="1 2">A-8890</strain>
    </source>
</reference>
<reference evidence="1 2" key="1">
    <citation type="journal article" date="2010" name="ChemBioChem">
        <title>Cloning and characterization of the biosynthetic gene cluster of 16-membered macrolide antibiotic FD-891: involvement of a dual functional cytochrome P450 monooxygenase catalyzing epoxidation and hydroxylation.</title>
        <authorList>
            <person name="Kudo F."/>
            <person name="Motegi A."/>
            <person name="Mizoue K."/>
            <person name="Eguchi T."/>
        </authorList>
    </citation>
    <scope>NUCLEOTIDE SEQUENCE [LARGE SCALE GENOMIC DNA]</scope>
    <source>
        <strain evidence="1 2">A-8890</strain>
    </source>
</reference>
<sequence>MLEVAGEDLGVRGPAALLGDDDLVVAFQAGGGGEPAAGAVAGEADLDPGAFAGAGDDVADGLGLQSALQDGVQKPFIDHPEWVEAIW</sequence>
<dbReference type="EMBL" id="AP018448">
    <property type="protein sequence ID" value="BBC29412.1"/>
    <property type="molecule type" value="Genomic_DNA"/>
</dbReference>
<proteinExistence type="predicted"/>
<name>A0ABM7F123_9ACTN</name>
<evidence type="ECO:0000313" key="2">
    <source>
        <dbReference type="Proteomes" id="UP001321542"/>
    </source>
</evidence>
<protein>
    <submittedName>
        <fullName evidence="1">Uncharacterized protein</fullName>
    </submittedName>
</protein>
<organism evidence="1 2">
    <name type="scientific">Streptomyces graminofaciens</name>
    <dbReference type="NCBI Taxonomy" id="68212"/>
    <lineage>
        <taxon>Bacteria</taxon>
        <taxon>Bacillati</taxon>
        <taxon>Actinomycetota</taxon>
        <taxon>Actinomycetes</taxon>
        <taxon>Kitasatosporales</taxon>
        <taxon>Streptomycetaceae</taxon>
        <taxon>Streptomyces</taxon>
    </lineage>
</organism>
<evidence type="ECO:0000313" key="1">
    <source>
        <dbReference type="EMBL" id="BBC29412.1"/>
    </source>
</evidence>
<accession>A0ABM7F123</accession>
<gene>
    <name evidence="1" type="ORF">SGFS_007060</name>
</gene>
<dbReference type="Proteomes" id="UP001321542">
    <property type="component" value="Chromosome"/>
</dbReference>